<feature type="transmembrane region" description="Helical" evidence="1">
    <location>
        <begin position="37"/>
        <end position="56"/>
    </location>
</feature>
<accession>A0A413JUB8</accession>
<protein>
    <recommendedName>
        <fullName evidence="4">EamA domain-containing protein</fullName>
    </recommendedName>
</protein>
<feature type="transmembrane region" description="Helical" evidence="1">
    <location>
        <begin position="7"/>
        <end position="31"/>
    </location>
</feature>
<dbReference type="EMBL" id="QSDG01000020">
    <property type="protein sequence ID" value="RGY65960.1"/>
    <property type="molecule type" value="Genomic_DNA"/>
</dbReference>
<keyword evidence="1" id="KW-0472">Membrane</keyword>
<sequence length="112" mass="12523">MYKSKNILYPIISLLTVVIQGTIFVSAKVLINERLPLVEILLCRFILAYSCIWIISHGKLWANCPKDELLLFLAGLCGGSLYFIAENTVLGITPASNVCPEHCNTTERIRII</sequence>
<evidence type="ECO:0000313" key="3">
    <source>
        <dbReference type="Proteomes" id="UP000284614"/>
    </source>
</evidence>
<dbReference type="AlphaFoldDB" id="A0A413JUB8"/>
<gene>
    <name evidence="2" type="ORF">DXA27_18545</name>
</gene>
<comment type="caution">
    <text evidence="2">The sequence shown here is derived from an EMBL/GenBank/DDBJ whole genome shotgun (WGS) entry which is preliminary data.</text>
</comment>
<keyword evidence="1" id="KW-1133">Transmembrane helix</keyword>
<feature type="transmembrane region" description="Helical" evidence="1">
    <location>
        <begin position="68"/>
        <end position="85"/>
    </location>
</feature>
<evidence type="ECO:0000313" key="2">
    <source>
        <dbReference type="EMBL" id="RGY65960.1"/>
    </source>
</evidence>
<dbReference type="Proteomes" id="UP000284614">
    <property type="component" value="Unassembled WGS sequence"/>
</dbReference>
<evidence type="ECO:0000256" key="1">
    <source>
        <dbReference type="SAM" id="Phobius"/>
    </source>
</evidence>
<keyword evidence="1" id="KW-0812">Transmembrane</keyword>
<proteinExistence type="predicted"/>
<evidence type="ECO:0008006" key="4">
    <source>
        <dbReference type="Google" id="ProtNLM"/>
    </source>
</evidence>
<organism evidence="2 3">
    <name type="scientific">Bacteroides fragilis</name>
    <dbReference type="NCBI Taxonomy" id="817"/>
    <lineage>
        <taxon>Bacteria</taxon>
        <taxon>Pseudomonadati</taxon>
        <taxon>Bacteroidota</taxon>
        <taxon>Bacteroidia</taxon>
        <taxon>Bacteroidales</taxon>
        <taxon>Bacteroidaceae</taxon>
        <taxon>Bacteroides</taxon>
    </lineage>
</organism>
<name>A0A413JUB8_BACFG</name>
<reference evidence="2 3" key="1">
    <citation type="submission" date="2018-08" db="EMBL/GenBank/DDBJ databases">
        <title>A genome reference for cultivated species of the human gut microbiota.</title>
        <authorList>
            <person name="Zou Y."/>
            <person name="Xue W."/>
            <person name="Luo G."/>
        </authorList>
    </citation>
    <scope>NUCLEOTIDE SEQUENCE [LARGE SCALE GENOMIC DNA]</scope>
    <source>
        <strain evidence="2 3">OF01-1</strain>
    </source>
</reference>